<name>A0A3Q2YDW7_HIPCM</name>
<evidence type="ECO:0000256" key="25">
    <source>
        <dbReference type="ARBA" id="ARBA00074760"/>
    </source>
</evidence>
<dbReference type="InterPro" id="IPR018108">
    <property type="entry name" value="MCP_transmembrane"/>
</dbReference>
<evidence type="ECO:0000313" key="29">
    <source>
        <dbReference type="Proteomes" id="UP000264820"/>
    </source>
</evidence>
<evidence type="ECO:0000256" key="23">
    <source>
        <dbReference type="ARBA" id="ARBA00052608"/>
    </source>
</evidence>
<evidence type="ECO:0000256" key="4">
    <source>
        <dbReference type="ARBA" id="ARBA00022692"/>
    </source>
</evidence>
<evidence type="ECO:0000256" key="8">
    <source>
        <dbReference type="ARBA" id="ARBA00023128"/>
    </source>
</evidence>
<evidence type="ECO:0000256" key="5">
    <source>
        <dbReference type="ARBA" id="ARBA00022737"/>
    </source>
</evidence>
<reference evidence="28" key="1">
    <citation type="submission" date="2025-08" db="UniProtKB">
        <authorList>
            <consortium name="Ensembl"/>
        </authorList>
    </citation>
    <scope>IDENTIFICATION</scope>
</reference>
<keyword evidence="4 26" id="KW-0812">Transmembrane</keyword>
<evidence type="ECO:0000256" key="1">
    <source>
        <dbReference type="ARBA" id="ARBA00004448"/>
    </source>
</evidence>
<comment type="catalytic activity">
    <reaction evidence="23">
        <text>L-aspartate(out) + phosphate(in) + H(+)(in) = L-aspartate(in) + phosphate(out) + H(+)(out)</text>
        <dbReference type="Rhea" id="RHEA:73307"/>
        <dbReference type="ChEBI" id="CHEBI:15378"/>
        <dbReference type="ChEBI" id="CHEBI:29991"/>
        <dbReference type="ChEBI" id="CHEBI:43474"/>
    </reaction>
</comment>
<evidence type="ECO:0000256" key="26">
    <source>
        <dbReference type="PROSITE-ProRule" id="PRU00282"/>
    </source>
</evidence>
<dbReference type="SUPFAM" id="SSF103506">
    <property type="entry name" value="Mitochondrial carrier"/>
    <property type="match status" value="1"/>
</dbReference>
<evidence type="ECO:0000256" key="14">
    <source>
        <dbReference type="ARBA" id="ARBA00036759"/>
    </source>
</evidence>
<evidence type="ECO:0000256" key="16">
    <source>
        <dbReference type="ARBA" id="ARBA00042368"/>
    </source>
</evidence>
<evidence type="ECO:0000256" key="13">
    <source>
        <dbReference type="ARBA" id="ARBA00036616"/>
    </source>
</evidence>
<dbReference type="PROSITE" id="PS50920">
    <property type="entry name" value="SOLCAR"/>
    <property type="match status" value="3"/>
</dbReference>
<dbReference type="InterPro" id="IPR023395">
    <property type="entry name" value="MCP_dom_sf"/>
</dbReference>
<evidence type="ECO:0000313" key="28">
    <source>
        <dbReference type="Ensembl" id="ENSHCOP00000016101.1"/>
    </source>
</evidence>
<dbReference type="AlphaFoldDB" id="A0A3Q2YDW7"/>
<dbReference type="GO" id="GO:0005743">
    <property type="term" value="C:mitochondrial inner membrane"/>
    <property type="evidence" value="ECO:0007669"/>
    <property type="project" value="UniProtKB-SubCell"/>
</dbReference>
<evidence type="ECO:0000256" key="20">
    <source>
        <dbReference type="ARBA" id="ARBA00050345"/>
    </source>
</evidence>
<reference evidence="28" key="2">
    <citation type="submission" date="2025-09" db="UniProtKB">
        <authorList>
            <consortium name="Ensembl"/>
        </authorList>
    </citation>
    <scope>IDENTIFICATION</scope>
</reference>
<dbReference type="PRINTS" id="PR00784">
    <property type="entry name" value="MTUNCOUPLING"/>
</dbReference>
<evidence type="ECO:0000256" key="19">
    <source>
        <dbReference type="ARBA" id="ARBA00050147"/>
    </source>
</evidence>
<feature type="repeat" description="Solcar" evidence="26">
    <location>
        <begin position="213"/>
        <end position="298"/>
    </location>
</feature>
<organism evidence="28 29">
    <name type="scientific">Hippocampus comes</name>
    <name type="common">Tiger tail seahorse</name>
    <dbReference type="NCBI Taxonomy" id="109280"/>
    <lineage>
        <taxon>Eukaryota</taxon>
        <taxon>Metazoa</taxon>
        <taxon>Chordata</taxon>
        <taxon>Craniata</taxon>
        <taxon>Vertebrata</taxon>
        <taxon>Euteleostomi</taxon>
        <taxon>Actinopterygii</taxon>
        <taxon>Neopterygii</taxon>
        <taxon>Teleostei</taxon>
        <taxon>Neoteleostei</taxon>
        <taxon>Acanthomorphata</taxon>
        <taxon>Syngnathiaria</taxon>
        <taxon>Syngnathiformes</taxon>
        <taxon>Syngnathoidei</taxon>
        <taxon>Syngnathidae</taxon>
        <taxon>Hippocampus</taxon>
    </lineage>
</organism>
<evidence type="ECO:0000256" key="15">
    <source>
        <dbReference type="ARBA" id="ARBA00038614"/>
    </source>
</evidence>
<dbReference type="GO" id="GO:0055085">
    <property type="term" value="P:transmembrane transport"/>
    <property type="evidence" value="ECO:0007669"/>
    <property type="project" value="InterPro"/>
</dbReference>
<evidence type="ECO:0000256" key="24">
    <source>
        <dbReference type="ARBA" id="ARBA00054589"/>
    </source>
</evidence>
<keyword evidence="5" id="KW-0677">Repeat</keyword>
<comment type="catalytic activity">
    <reaction evidence="19">
        <text>(S)-malate(out) + phosphate(in) + H(+)(in) = (S)-malate(in) + phosphate(out) + H(+)(out)</text>
        <dbReference type="Rhea" id="RHEA:73299"/>
        <dbReference type="ChEBI" id="CHEBI:15378"/>
        <dbReference type="ChEBI" id="CHEBI:15589"/>
        <dbReference type="ChEBI" id="CHEBI:43474"/>
    </reaction>
</comment>
<comment type="catalytic activity">
    <reaction evidence="22">
        <text>malonate(out) + phosphate(in) + H(+)(in) = malonate(in) + phosphate(out) + H(+)(out)</text>
        <dbReference type="Rhea" id="RHEA:73387"/>
        <dbReference type="ChEBI" id="CHEBI:15378"/>
        <dbReference type="ChEBI" id="CHEBI:15792"/>
        <dbReference type="ChEBI" id="CHEBI:43474"/>
    </reaction>
</comment>
<accession>A0A3Q2YDW7</accession>
<dbReference type="InterPro" id="IPR002067">
    <property type="entry name" value="MCP"/>
</dbReference>
<dbReference type="Proteomes" id="UP000264820">
    <property type="component" value="Unplaced"/>
</dbReference>
<keyword evidence="9 26" id="KW-0472">Membrane</keyword>
<comment type="catalytic activity">
    <reaction evidence="14">
        <text>(S)-malate(out) = (S)-malate(in)</text>
        <dbReference type="Rhea" id="RHEA:74555"/>
        <dbReference type="ChEBI" id="CHEBI:15589"/>
    </reaction>
</comment>
<feature type="repeat" description="Solcar" evidence="26">
    <location>
        <begin position="12"/>
        <end position="104"/>
    </location>
</feature>
<evidence type="ECO:0000256" key="10">
    <source>
        <dbReference type="ARBA" id="ARBA00024167"/>
    </source>
</evidence>
<evidence type="ECO:0000256" key="22">
    <source>
        <dbReference type="ARBA" id="ARBA00051520"/>
    </source>
</evidence>
<evidence type="ECO:0000256" key="9">
    <source>
        <dbReference type="ARBA" id="ARBA00023136"/>
    </source>
</evidence>
<comment type="catalytic activity">
    <reaction evidence="11">
        <text>H(+)(in) = H(+)(out)</text>
        <dbReference type="Rhea" id="RHEA:34979"/>
        <dbReference type="ChEBI" id="CHEBI:15378"/>
    </reaction>
</comment>
<dbReference type="Ensembl" id="ENSHCOT00000024188.1">
    <property type="protein sequence ID" value="ENSHCOP00000016101.1"/>
    <property type="gene ID" value="ENSHCOG00000020373.1"/>
</dbReference>
<comment type="catalytic activity">
    <reaction evidence="10">
        <text>chloride(in) = chloride(out)</text>
        <dbReference type="Rhea" id="RHEA:29823"/>
        <dbReference type="ChEBI" id="CHEBI:17996"/>
    </reaction>
</comment>
<evidence type="ECO:0000256" key="6">
    <source>
        <dbReference type="ARBA" id="ARBA00022792"/>
    </source>
</evidence>
<sequence>MVSGGGSSDFNPSVPVKIFSAGAAGCVSDLVTFPLDTAKVRLQVSGGPKALFGFATYRGVFGTMFTIVRTEGARGLYNGLLAGLHRQMSFASVRVGLYDATKQFYGRGSESPSIATRLAAGCTTGAMAVAVAQPTDVVKVRFQAQVRLLRGGAATRYGGTLDAYRTIARDEGLRGLWKGCLPNIARNAIVNCCETVTYDVIKERILQYELMADNMPCHFTAAFGAGFCAAVAASPVDVIKTRYMNSAPGQYGGAIHCAFTMLLKEGPAAFYKGFMASFLRLGSWNIVMFMSYEQIKRGAARFSRDRLKVS</sequence>
<evidence type="ECO:0000256" key="11">
    <source>
        <dbReference type="ARBA" id="ARBA00024169"/>
    </source>
</evidence>
<evidence type="ECO:0000256" key="21">
    <source>
        <dbReference type="ARBA" id="ARBA00050909"/>
    </source>
</evidence>
<dbReference type="InterPro" id="IPR050391">
    <property type="entry name" value="Mito_Metabolite_Transporter"/>
</dbReference>
<keyword evidence="29" id="KW-1185">Reference proteome</keyword>
<evidence type="ECO:0000256" key="7">
    <source>
        <dbReference type="ARBA" id="ARBA00022989"/>
    </source>
</evidence>
<comment type="catalytic activity">
    <reaction evidence="12">
        <text>L-aspartate(out) = L-aspartate(in)</text>
        <dbReference type="Rhea" id="RHEA:66332"/>
        <dbReference type="ChEBI" id="CHEBI:29991"/>
    </reaction>
</comment>
<dbReference type="Pfam" id="PF00153">
    <property type="entry name" value="Mito_carr"/>
    <property type="match status" value="3"/>
</dbReference>
<evidence type="ECO:0000256" key="17">
    <source>
        <dbReference type="ARBA" id="ARBA00042647"/>
    </source>
</evidence>
<keyword evidence="3 27" id="KW-0813">Transport</keyword>
<evidence type="ECO:0000256" key="2">
    <source>
        <dbReference type="ARBA" id="ARBA00006375"/>
    </source>
</evidence>
<feature type="repeat" description="Solcar" evidence="26">
    <location>
        <begin position="112"/>
        <end position="204"/>
    </location>
</feature>
<dbReference type="PANTHER" id="PTHR45618">
    <property type="entry name" value="MITOCHONDRIAL DICARBOXYLATE CARRIER-RELATED"/>
    <property type="match status" value="1"/>
</dbReference>
<comment type="subunit">
    <text evidence="15">Homotetramer. Adopts an asymmetrical dimer of dimers functional form.</text>
</comment>
<dbReference type="GeneTree" id="ENSGT00940000165592"/>
<protein>
    <recommendedName>
        <fullName evidence="25">Dicarboxylate carrier UCP2</fullName>
    </recommendedName>
    <alternativeName>
        <fullName evidence="17">Mitochondrial uncoupling protein 2</fullName>
    </alternativeName>
    <alternativeName>
        <fullName evidence="16">Solute carrier family 25 member 8</fullName>
    </alternativeName>
</protein>
<comment type="function">
    <text evidence="24">Antiporter that exports dicarboxylate intermediates of the Krebs cycle in exchange for phosphate plus a proton across the inner membrane of mitochondria, a process driven by mitochondrial motive force with an overall impact on glycolysis, glutaminolysis and glutathione-dependent redox balance. Continuous export of oxaloacetate and related four-carbon dicarboxylates from mitochondrial matrix into the cytosol negatively regulates the oxidation of acetyl-CoA substrates via the Krebs cycle, lowering the ATP/ADP ratio and reactive oxygen species (ROS) production. May mediate inducible proton entry into the mitochondrial matrix affecting ATP turnover as a protection mechanism against oxidative stress. The proton currents are most likely associated with fatty acid flipping across the inner membrane of mitochondria in a metabolic process regulated by free fatty acids and purine nucleotides.</text>
</comment>
<comment type="similarity">
    <text evidence="2 27">Belongs to the mitochondrial carrier (TC 2.A.29) family.</text>
</comment>
<evidence type="ECO:0000256" key="18">
    <source>
        <dbReference type="ARBA" id="ARBA00044461"/>
    </source>
</evidence>
<comment type="catalytic activity">
    <reaction evidence="13">
        <text>phosphate(in) = phosphate(out)</text>
        <dbReference type="Rhea" id="RHEA:32823"/>
        <dbReference type="ChEBI" id="CHEBI:43474"/>
    </reaction>
</comment>
<keyword evidence="6" id="KW-0999">Mitochondrion inner membrane</keyword>
<evidence type="ECO:0000256" key="12">
    <source>
        <dbReference type="ARBA" id="ARBA00035830"/>
    </source>
</evidence>
<proteinExistence type="inferred from homology"/>
<keyword evidence="8" id="KW-0496">Mitochondrion</keyword>
<evidence type="ECO:0000256" key="3">
    <source>
        <dbReference type="ARBA" id="ARBA00022448"/>
    </source>
</evidence>
<dbReference type="Gene3D" id="1.50.40.10">
    <property type="entry name" value="Mitochondrial carrier domain"/>
    <property type="match status" value="1"/>
</dbReference>
<comment type="subcellular location">
    <subcellularLocation>
        <location evidence="1">Mitochondrion inner membrane</location>
        <topology evidence="1">Multi-pass membrane protein</topology>
    </subcellularLocation>
</comment>
<keyword evidence="7" id="KW-1133">Transmembrane helix</keyword>
<evidence type="ECO:0000256" key="27">
    <source>
        <dbReference type="RuleBase" id="RU000488"/>
    </source>
</evidence>
<comment type="catalytic activity">
    <reaction evidence="18">
        <text>a long-chain fatty acid(out) = a long-chain fatty acid(in)</text>
        <dbReference type="Rhea" id="RHEA:39283"/>
        <dbReference type="ChEBI" id="CHEBI:57560"/>
    </reaction>
</comment>
<comment type="catalytic activity">
    <reaction evidence="20">
        <text>oxaloacetate(out) + phosphate(in) + H(+)(in) = oxaloacetate(in) + phosphate(out) + H(+)(out)</text>
        <dbReference type="Rhea" id="RHEA:73303"/>
        <dbReference type="ChEBI" id="CHEBI:15378"/>
        <dbReference type="ChEBI" id="CHEBI:16452"/>
        <dbReference type="ChEBI" id="CHEBI:43474"/>
    </reaction>
</comment>
<comment type="catalytic activity">
    <reaction evidence="21">
        <text>sulfate(out) + phosphate(in) + H(+)(in) = sulfate(in) + phosphate(out) + H(+)(out)</text>
        <dbReference type="Rhea" id="RHEA:73391"/>
        <dbReference type="ChEBI" id="CHEBI:15378"/>
        <dbReference type="ChEBI" id="CHEBI:16189"/>
        <dbReference type="ChEBI" id="CHEBI:43474"/>
    </reaction>
</comment>
<dbReference type="FunFam" id="1.50.40.10:FF:000008">
    <property type="entry name" value="Mitochondrial uncoupling protein 2"/>
    <property type="match status" value="1"/>
</dbReference>